<evidence type="ECO:0000313" key="1">
    <source>
        <dbReference type="EMBL" id="GBA97559.1"/>
    </source>
</evidence>
<dbReference type="EMBL" id="BEXJ01000004">
    <property type="protein sequence ID" value="GBA97559.1"/>
    <property type="molecule type" value="Genomic_DNA"/>
</dbReference>
<dbReference type="Proteomes" id="UP000250668">
    <property type="component" value="Unassembled WGS sequence"/>
</dbReference>
<protein>
    <submittedName>
        <fullName evidence="1">Uncharacterized protein</fullName>
    </submittedName>
</protein>
<sequence>MLDEIPKLISKDIYENKLIPLEEDFEFIFISSVNQKNMQIRYYLDDDNRNFIAFNIVDKDLEYFYIYLQLVTGKRTVDDVVVQNYIDSGIFQEWT</sequence>
<gene>
    <name evidence="1" type="ORF">LJCM1025_16000</name>
</gene>
<proteinExistence type="predicted"/>
<evidence type="ECO:0000313" key="2">
    <source>
        <dbReference type="Proteomes" id="UP000250668"/>
    </source>
</evidence>
<accession>A0AB33ZZG0</accession>
<comment type="caution">
    <text evidence="1">The sequence shown here is derived from an EMBL/GenBank/DDBJ whole genome shotgun (WGS) entry which is preliminary data.</text>
</comment>
<name>A0AB33ZZG0_LACGS</name>
<organism evidence="1 2">
    <name type="scientific">Lactobacillus gasseri</name>
    <dbReference type="NCBI Taxonomy" id="1596"/>
    <lineage>
        <taxon>Bacteria</taxon>
        <taxon>Bacillati</taxon>
        <taxon>Bacillota</taxon>
        <taxon>Bacilli</taxon>
        <taxon>Lactobacillales</taxon>
        <taxon>Lactobacillaceae</taxon>
        <taxon>Lactobacillus</taxon>
    </lineage>
</organism>
<dbReference type="AlphaFoldDB" id="A0AB33ZZG0"/>
<dbReference type="RefSeq" id="WP_095669366.1">
    <property type="nucleotide sequence ID" value="NZ_BEXJ01000004.1"/>
</dbReference>
<reference evidence="1 2" key="1">
    <citation type="journal article" date="2018" name="Int. J. Syst. Evol. Microbiol.">
        <title>Lactobacillus paragasseri sp. nov., a sister taxon of Lactobacillus gasseri, based on whole-genome sequence analyses.</title>
        <authorList>
            <person name="Tanizawa Y."/>
            <person name="Tada I."/>
            <person name="Kobayashi H."/>
            <person name="Endo A."/>
            <person name="Maeno S."/>
            <person name="Toyoda A."/>
            <person name="Arita M."/>
            <person name="Nakamura Y."/>
            <person name="Sakamoto M."/>
            <person name="Ohkuma M."/>
            <person name="Tohno M."/>
        </authorList>
    </citation>
    <scope>NUCLEOTIDE SEQUENCE [LARGE SCALE GENOMIC DNA]</scope>
    <source>
        <strain evidence="1 2">JCM 1025</strain>
    </source>
</reference>